<reference evidence="10 11" key="1">
    <citation type="submission" date="2016-11" db="EMBL/GenBank/DDBJ databases">
        <authorList>
            <person name="Jaros S."/>
            <person name="Januszkiewicz K."/>
            <person name="Wedrychowicz H."/>
        </authorList>
    </citation>
    <scope>NUCLEOTIDE SEQUENCE [LARGE SCALE GENOMIC DNA]</scope>
    <source>
        <strain evidence="10 11">DSM 14501</strain>
    </source>
</reference>
<organism evidence="10 11">
    <name type="scientific">Caminicella sporogenes DSM 14501</name>
    <dbReference type="NCBI Taxonomy" id="1121266"/>
    <lineage>
        <taxon>Bacteria</taxon>
        <taxon>Bacillati</taxon>
        <taxon>Bacillota</taxon>
        <taxon>Clostridia</taxon>
        <taxon>Peptostreptococcales</taxon>
        <taxon>Caminicellaceae</taxon>
        <taxon>Caminicella</taxon>
    </lineage>
</organism>
<dbReference type="GO" id="GO:0006412">
    <property type="term" value="P:translation"/>
    <property type="evidence" value="ECO:0007669"/>
    <property type="project" value="UniProtKB-UniRule"/>
</dbReference>
<protein>
    <recommendedName>
        <fullName evidence="8">Glutamyl-tRNA(Gln) amidotransferase subunit A</fullName>
        <shortName evidence="8">Glu-ADT subunit A</shortName>
        <ecNumber evidence="8">6.3.5.7</ecNumber>
    </recommendedName>
</protein>
<keyword evidence="2 8" id="KW-0436">Ligase</keyword>
<dbReference type="PANTHER" id="PTHR11895">
    <property type="entry name" value="TRANSAMIDASE"/>
    <property type="match status" value="1"/>
</dbReference>
<dbReference type="HAMAP" id="MF_00120">
    <property type="entry name" value="GatA"/>
    <property type="match status" value="1"/>
</dbReference>
<keyword evidence="10" id="KW-0808">Transferase</keyword>
<dbReference type="Gene3D" id="3.90.1300.10">
    <property type="entry name" value="Amidase signature (AS) domain"/>
    <property type="match status" value="1"/>
</dbReference>
<comment type="similarity">
    <text evidence="1 8">Belongs to the amidase family. GatA subfamily.</text>
</comment>
<keyword evidence="11" id="KW-1185">Reference proteome</keyword>
<evidence type="ECO:0000256" key="6">
    <source>
        <dbReference type="ARBA" id="ARBA00025295"/>
    </source>
</evidence>
<dbReference type="PROSITE" id="PS00571">
    <property type="entry name" value="AMIDASES"/>
    <property type="match status" value="1"/>
</dbReference>
<keyword evidence="5 8" id="KW-0648">Protein biosynthesis</keyword>
<evidence type="ECO:0000256" key="2">
    <source>
        <dbReference type="ARBA" id="ARBA00022598"/>
    </source>
</evidence>
<evidence type="ECO:0000256" key="4">
    <source>
        <dbReference type="ARBA" id="ARBA00022840"/>
    </source>
</evidence>
<dbReference type="STRING" id="1121266.SAMN02745883_02198"/>
<dbReference type="EMBL" id="FRAJ01000022">
    <property type="protein sequence ID" value="SHK50306.1"/>
    <property type="molecule type" value="Genomic_DNA"/>
</dbReference>
<name>A0A1M6T059_9FIRM</name>
<evidence type="ECO:0000313" key="11">
    <source>
        <dbReference type="Proteomes" id="UP000184082"/>
    </source>
</evidence>
<dbReference type="EC" id="6.3.5.7" evidence="8"/>
<dbReference type="GO" id="GO:0050567">
    <property type="term" value="F:glutaminyl-tRNA synthase (glutamine-hydrolyzing) activity"/>
    <property type="evidence" value="ECO:0007669"/>
    <property type="project" value="UniProtKB-UniRule"/>
</dbReference>
<feature type="active site" description="Acyl-ester intermediate" evidence="8">
    <location>
        <position position="179"/>
    </location>
</feature>
<evidence type="ECO:0000256" key="3">
    <source>
        <dbReference type="ARBA" id="ARBA00022741"/>
    </source>
</evidence>
<feature type="domain" description="Amidase" evidence="9">
    <location>
        <begin position="24"/>
        <end position="467"/>
    </location>
</feature>
<dbReference type="GO" id="GO:0016740">
    <property type="term" value="F:transferase activity"/>
    <property type="evidence" value="ECO:0007669"/>
    <property type="project" value="UniProtKB-KW"/>
</dbReference>
<keyword evidence="3 8" id="KW-0547">Nucleotide-binding</keyword>
<feature type="active site" description="Charge relay system" evidence="8">
    <location>
        <position position="155"/>
    </location>
</feature>
<feature type="active site" description="Charge relay system" evidence="8">
    <location>
        <position position="80"/>
    </location>
</feature>
<dbReference type="InterPro" id="IPR036928">
    <property type="entry name" value="AS_sf"/>
</dbReference>
<evidence type="ECO:0000256" key="8">
    <source>
        <dbReference type="HAMAP-Rule" id="MF_00120"/>
    </source>
</evidence>
<evidence type="ECO:0000259" key="9">
    <source>
        <dbReference type="Pfam" id="PF01425"/>
    </source>
</evidence>
<dbReference type="Proteomes" id="UP000184082">
    <property type="component" value="Unassembled WGS sequence"/>
</dbReference>
<dbReference type="AlphaFoldDB" id="A0A1M6T059"/>
<dbReference type="RefSeq" id="WP_072968493.1">
    <property type="nucleotide sequence ID" value="NZ_FRAJ01000022.1"/>
</dbReference>
<comment type="function">
    <text evidence="6 8">Allows the formation of correctly charged Gln-tRNA(Gln) through the transamidation of misacylated Glu-tRNA(Gln) in organisms which lack glutaminyl-tRNA synthetase. The reaction takes place in the presence of glutamine and ATP through an activated gamma-phospho-Glu-tRNA(Gln).</text>
</comment>
<comment type="catalytic activity">
    <reaction evidence="7 8">
        <text>L-glutamyl-tRNA(Gln) + L-glutamine + ATP + H2O = L-glutaminyl-tRNA(Gln) + L-glutamate + ADP + phosphate + H(+)</text>
        <dbReference type="Rhea" id="RHEA:17521"/>
        <dbReference type="Rhea" id="RHEA-COMP:9681"/>
        <dbReference type="Rhea" id="RHEA-COMP:9684"/>
        <dbReference type="ChEBI" id="CHEBI:15377"/>
        <dbReference type="ChEBI" id="CHEBI:15378"/>
        <dbReference type="ChEBI" id="CHEBI:29985"/>
        <dbReference type="ChEBI" id="CHEBI:30616"/>
        <dbReference type="ChEBI" id="CHEBI:43474"/>
        <dbReference type="ChEBI" id="CHEBI:58359"/>
        <dbReference type="ChEBI" id="CHEBI:78520"/>
        <dbReference type="ChEBI" id="CHEBI:78521"/>
        <dbReference type="ChEBI" id="CHEBI:456216"/>
        <dbReference type="EC" id="6.3.5.7"/>
    </reaction>
</comment>
<dbReference type="InterPro" id="IPR000120">
    <property type="entry name" value="Amidase"/>
</dbReference>
<dbReference type="Pfam" id="PF01425">
    <property type="entry name" value="Amidase"/>
    <property type="match status" value="1"/>
</dbReference>
<dbReference type="NCBIfam" id="TIGR00132">
    <property type="entry name" value="gatA"/>
    <property type="match status" value="1"/>
</dbReference>
<dbReference type="InterPro" id="IPR004412">
    <property type="entry name" value="GatA"/>
</dbReference>
<dbReference type="InterPro" id="IPR020556">
    <property type="entry name" value="Amidase_CS"/>
</dbReference>
<sequence length="489" mass="54584">MKLYNLTVHEVSDKLRNKEISCRELVESVLNRIDEVENLVQSYITICRKSLLLSCADKIDTMIKNGQILDDLAGIPMAVKDNICTKNLQTTCASKMLKNFISPYDATAVKKLYDKNAILLGKTNMDEFAMGSSTENSAFKITKNPWDLNRVPGGSSGGSAASVASGEAFFALGSDTGGSIRQPASFCGLVGLKPTYGLISRYGLVAYASSLEQIGPITKDVKDCALVLNTIAGYDNLDSTSVKRRKVNYLKCLKQDVKDIKIGVPIEYFGSELDEDIKKKIFNALDILEGLGAKYDEVSLPHMEYALPAYYIIAAAECSCNLSRFDGIRYGYRAESYNGIEDLLIKTRSKSFGDEVKRRIIFGTYCLSKGYYDEYYNRALKVRTLIKNDFQKIFDEYDVIIMPTTATVAFKLGEKKQKPLEMYMSDLCTVPVNITGFPAISIPCGFKNGLPIGLQIIGNYFEEETILRVAYTFEQNTEYHRKRSKLGKE</sequence>
<dbReference type="GO" id="GO:0005524">
    <property type="term" value="F:ATP binding"/>
    <property type="evidence" value="ECO:0007669"/>
    <property type="project" value="UniProtKB-KW"/>
</dbReference>
<accession>A0A1M6T059</accession>
<dbReference type="GO" id="GO:0030956">
    <property type="term" value="C:glutamyl-tRNA(Gln) amidotransferase complex"/>
    <property type="evidence" value="ECO:0007669"/>
    <property type="project" value="InterPro"/>
</dbReference>
<evidence type="ECO:0000256" key="1">
    <source>
        <dbReference type="ARBA" id="ARBA00008069"/>
    </source>
</evidence>
<comment type="subunit">
    <text evidence="8">Heterotrimer of A, B and C subunits.</text>
</comment>
<keyword evidence="4 8" id="KW-0067">ATP-binding</keyword>
<dbReference type="SUPFAM" id="SSF75304">
    <property type="entry name" value="Amidase signature (AS) enzymes"/>
    <property type="match status" value="1"/>
</dbReference>
<evidence type="ECO:0000313" key="10">
    <source>
        <dbReference type="EMBL" id="SHK50306.1"/>
    </source>
</evidence>
<dbReference type="InterPro" id="IPR023631">
    <property type="entry name" value="Amidase_dom"/>
</dbReference>
<proteinExistence type="inferred from homology"/>
<evidence type="ECO:0000256" key="7">
    <source>
        <dbReference type="ARBA" id="ARBA00047407"/>
    </source>
</evidence>
<dbReference type="PANTHER" id="PTHR11895:SF151">
    <property type="entry name" value="GLUTAMYL-TRNA(GLN) AMIDOTRANSFERASE SUBUNIT A"/>
    <property type="match status" value="1"/>
</dbReference>
<gene>
    <name evidence="8" type="primary">gatA</name>
    <name evidence="10" type="ORF">SAMN02745883_02198</name>
</gene>
<evidence type="ECO:0000256" key="5">
    <source>
        <dbReference type="ARBA" id="ARBA00022917"/>
    </source>
</evidence>